<dbReference type="NCBIfam" id="NF006957">
    <property type="entry name" value="PRK09434.1"/>
    <property type="match status" value="1"/>
</dbReference>
<dbReference type="STRING" id="631.CH53_1135"/>
<dbReference type="OrthoDB" id="9779730at2"/>
<dbReference type="InterPro" id="IPR029056">
    <property type="entry name" value="Ribokinase-like"/>
</dbReference>
<keyword evidence="4 6" id="KW-0418">Kinase</keyword>
<evidence type="ECO:0000259" key="7">
    <source>
        <dbReference type="Pfam" id="PF00294"/>
    </source>
</evidence>
<evidence type="ECO:0000313" key="8">
    <source>
        <dbReference type="EMBL" id="CNE95358.1"/>
    </source>
</evidence>
<name>A0A0T9LHC9_YERIN</name>
<dbReference type="InterPro" id="IPR002139">
    <property type="entry name" value="Ribo/fructo_kinase"/>
</dbReference>
<dbReference type="PROSITE" id="PS00584">
    <property type="entry name" value="PFKB_KINASES_2"/>
    <property type="match status" value="1"/>
</dbReference>
<evidence type="ECO:0000313" key="9">
    <source>
        <dbReference type="Proteomes" id="UP000038750"/>
    </source>
</evidence>
<evidence type="ECO:0000256" key="2">
    <source>
        <dbReference type="ARBA" id="ARBA00022679"/>
    </source>
</evidence>
<evidence type="ECO:0000256" key="1">
    <source>
        <dbReference type="ARBA" id="ARBA00010688"/>
    </source>
</evidence>
<dbReference type="EMBL" id="CPZJ01000001">
    <property type="protein sequence ID" value="CNE95358.1"/>
    <property type="molecule type" value="Genomic_DNA"/>
</dbReference>
<evidence type="ECO:0000256" key="5">
    <source>
        <dbReference type="ARBA" id="ARBA00022840"/>
    </source>
</evidence>
<dbReference type="eggNOG" id="COG0524">
    <property type="taxonomic scope" value="Bacteria"/>
</dbReference>
<dbReference type="PRINTS" id="PR00990">
    <property type="entry name" value="RIBOKINASE"/>
</dbReference>
<dbReference type="InterPro" id="IPR002173">
    <property type="entry name" value="Carboh/pur_kinase_PfkB_CS"/>
</dbReference>
<sequence length="319" mass="34892">MENTIWVLGDAVIDLVPENSNSYLKCPGGAPANVAVGIARLGGKSAFIGRVGQDSFGRFMQQVLQQENVDTHAMTQDPLHHTSTVVVDLDEHGERTFTFMVTPSADLFLQPDDLPEFKNNQWLHLCSIALSQEPSRSTAFEAMRRIKADGGWVSFDPNIRADIWREPQALLPCLQQALMLADVVKLSLEELNFISPDQDVASAMEQVMADNCCKLLLVTLGADGVWVHNRHRLQKYPSRKITPVDTTGAGDAFVAGLLAALTRLPDWHLGADLTAAIDQAQACGALATSAKGAMTALPNAQQLLDFLQRSHSLYKRFSV</sequence>
<dbReference type="PANTHER" id="PTHR43085:SF1">
    <property type="entry name" value="PSEUDOURIDINE KINASE-RELATED"/>
    <property type="match status" value="1"/>
</dbReference>
<dbReference type="GO" id="GO:0006000">
    <property type="term" value="P:fructose metabolic process"/>
    <property type="evidence" value="ECO:0007669"/>
    <property type="project" value="UniProtKB-ARBA"/>
</dbReference>
<dbReference type="PROSITE" id="PS00583">
    <property type="entry name" value="PFKB_KINASES_1"/>
    <property type="match status" value="1"/>
</dbReference>
<dbReference type="Proteomes" id="UP000038750">
    <property type="component" value="Unassembled WGS sequence"/>
</dbReference>
<dbReference type="CDD" id="cd01167">
    <property type="entry name" value="bac_FRK"/>
    <property type="match status" value="1"/>
</dbReference>
<keyword evidence="3" id="KW-0547">Nucleotide-binding</keyword>
<dbReference type="EC" id="2.7.1.92" evidence="8"/>
<evidence type="ECO:0000256" key="4">
    <source>
        <dbReference type="ARBA" id="ARBA00022777"/>
    </source>
</evidence>
<dbReference type="Gene3D" id="3.40.1190.20">
    <property type="match status" value="1"/>
</dbReference>
<comment type="similarity">
    <text evidence="1 6">Belongs to the carbohydrate kinase PfkB family.</text>
</comment>
<proteinExistence type="inferred from homology"/>
<dbReference type="EC" id="2.7.1.4" evidence="8"/>
<keyword evidence="2 6" id="KW-0808">Transferase</keyword>
<dbReference type="PANTHER" id="PTHR43085">
    <property type="entry name" value="HEXOKINASE FAMILY MEMBER"/>
    <property type="match status" value="1"/>
</dbReference>
<dbReference type="AlphaFoldDB" id="A0A0T9LHC9"/>
<reference evidence="8 9" key="1">
    <citation type="submission" date="2015-03" db="EMBL/GenBank/DDBJ databases">
        <authorList>
            <person name="Murphy D."/>
        </authorList>
    </citation>
    <scope>NUCLEOTIDE SEQUENCE [LARGE SCALE GENOMIC DNA]</scope>
    <source>
        <strain evidence="8 9">BR165/97</strain>
    </source>
</reference>
<evidence type="ECO:0000256" key="3">
    <source>
        <dbReference type="ARBA" id="ARBA00022741"/>
    </source>
</evidence>
<dbReference type="InterPro" id="IPR011611">
    <property type="entry name" value="PfkB_dom"/>
</dbReference>
<dbReference type="InterPro" id="IPR050306">
    <property type="entry name" value="PfkB_Carbo_kinase"/>
</dbReference>
<feature type="domain" description="Carbohydrate kinase PfkB" evidence="7">
    <location>
        <begin position="5"/>
        <end position="299"/>
    </location>
</feature>
<dbReference type="GO" id="GO:0047590">
    <property type="term" value="F:5-dehydro-2-deoxygluconokinase activity"/>
    <property type="evidence" value="ECO:0007669"/>
    <property type="project" value="UniProtKB-EC"/>
</dbReference>
<organism evidence="8 9">
    <name type="scientific">Yersinia intermedia</name>
    <dbReference type="NCBI Taxonomy" id="631"/>
    <lineage>
        <taxon>Bacteria</taxon>
        <taxon>Pseudomonadati</taxon>
        <taxon>Pseudomonadota</taxon>
        <taxon>Gammaproteobacteria</taxon>
        <taxon>Enterobacterales</taxon>
        <taxon>Yersiniaceae</taxon>
        <taxon>Yersinia</taxon>
    </lineage>
</organism>
<dbReference type="Pfam" id="PF00294">
    <property type="entry name" value="PfkB"/>
    <property type="match status" value="1"/>
</dbReference>
<gene>
    <name evidence="8" type="primary">scrK_1</name>
    <name evidence="8" type="ORF">ERS008530_00019</name>
</gene>
<dbReference type="GO" id="GO:0005524">
    <property type="term" value="F:ATP binding"/>
    <property type="evidence" value="ECO:0007669"/>
    <property type="project" value="UniProtKB-KW"/>
</dbReference>
<dbReference type="GO" id="GO:0008865">
    <property type="term" value="F:fructokinase activity"/>
    <property type="evidence" value="ECO:0007669"/>
    <property type="project" value="UniProtKB-EC"/>
</dbReference>
<dbReference type="RefSeq" id="WP_050072482.1">
    <property type="nucleotide sequence ID" value="NZ_CPZJ01000001.1"/>
</dbReference>
<protein>
    <submittedName>
        <fullName evidence="8">Aminoimidazole riboside kinase</fullName>
        <ecNumber evidence="8">2.7.1.4</ecNumber>
        <ecNumber evidence="8">2.7.1.92</ecNumber>
    </submittedName>
</protein>
<accession>A0A0T9LHC9</accession>
<evidence type="ECO:0000256" key="6">
    <source>
        <dbReference type="RuleBase" id="RU003704"/>
    </source>
</evidence>
<keyword evidence="5" id="KW-0067">ATP-binding</keyword>
<dbReference type="SUPFAM" id="SSF53613">
    <property type="entry name" value="Ribokinase-like"/>
    <property type="match status" value="1"/>
</dbReference>